<gene>
    <name evidence="9 11" type="primary">ribA</name>
    <name evidence="11" type="ORF">ACFOFO_03210</name>
</gene>
<evidence type="ECO:0000313" key="12">
    <source>
        <dbReference type="Proteomes" id="UP001595530"/>
    </source>
</evidence>
<comment type="catalytic activity">
    <reaction evidence="8 9">
        <text>GTP + 4 H2O = 2,5-diamino-6-hydroxy-4-(5-phosphoribosylamino)-pyrimidine + formate + 2 phosphate + 3 H(+)</text>
        <dbReference type="Rhea" id="RHEA:23704"/>
        <dbReference type="ChEBI" id="CHEBI:15377"/>
        <dbReference type="ChEBI" id="CHEBI:15378"/>
        <dbReference type="ChEBI" id="CHEBI:15740"/>
        <dbReference type="ChEBI" id="CHEBI:37565"/>
        <dbReference type="ChEBI" id="CHEBI:43474"/>
        <dbReference type="ChEBI" id="CHEBI:58614"/>
        <dbReference type="EC" id="3.5.4.25"/>
    </reaction>
</comment>
<dbReference type="Proteomes" id="UP001595530">
    <property type="component" value="Unassembled WGS sequence"/>
</dbReference>
<sequence length="219" mass="23887">MPDFHSDTHADNHADALVDKVAVSRLPTRHGEFAAHVFRSRLDGCEHMALVAGDVSGQEDVLVRLHSECLTGDVLGSLRCDCGQQLEVALEKVGHAGRGVLLYLRGQEGRGIGLGHKIKAYSLQDQGRDTVEANVELGLPVDTRSYEVAAQILKDLGIRSVRLMSNNPRKIAALEKSGLPVAERIPLHIAPNSENLRYLLAKQQKLGHMLDLATPKSKQ</sequence>
<feature type="binding site" evidence="9">
    <location>
        <position position="170"/>
    </location>
    <ligand>
        <name>GTP</name>
        <dbReference type="ChEBI" id="CHEBI:37565"/>
    </ligand>
</feature>
<keyword evidence="2 9" id="KW-0686">Riboflavin biosynthesis</keyword>
<dbReference type="GO" id="GO:0003935">
    <property type="term" value="F:GTP cyclohydrolase II activity"/>
    <property type="evidence" value="ECO:0007669"/>
    <property type="project" value="UniProtKB-EC"/>
</dbReference>
<evidence type="ECO:0000259" key="10">
    <source>
        <dbReference type="Pfam" id="PF00925"/>
    </source>
</evidence>
<accession>A0ABV7EYY1</accession>
<dbReference type="InterPro" id="IPR036144">
    <property type="entry name" value="RibA-like_sf"/>
</dbReference>
<dbReference type="PANTHER" id="PTHR21327:SF18">
    <property type="entry name" value="3,4-DIHYDROXY-2-BUTANONE 4-PHOSPHATE SYNTHASE"/>
    <property type="match status" value="1"/>
</dbReference>
<protein>
    <recommendedName>
        <fullName evidence="9">GTP cyclohydrolase-2</fullName>
        <ecNumber evidence="9">3.5.4.25</ecNumber>
    </recommendedName>
    <alternativeName>
        <fullName evidence="9">GTP cyclohydrolase II</fullName>
    </alternativeName>
</protein>
<keyword evidence="12" id="KW-1185">Reference proteome</keyword>
<feature type="binding site" evidence="9">
    <location>
        <position position="69"/>
    </location>
    <ligand>
        <name>Zn(2+)</name>
        <dbReference type="ChEBI" id="CHEBI:29105"/>
        <note>catalytic</note>
    </ligand>
</feature>
<keyword evidence="6 9" id="KW-0862">Zinc</keyword>
<comment type="cofactor">
    <cofactor evidence="9">
        <name>Zn(2+)</name>
        <dbReference type="ChEBI" id="CHEBI:29105"/>
    </cofactor>
    <text evidence="9">Binds 1 zinc ion per subunit.</text>
</comment>
<dbReference type="InterPro" id="IPR032677">
    <property type="entry name" value="GTP_cyclohydro_II"/>
</dbReference>
<dbReference type="InterPro" id="IPR000926">
    <property type="entry name" value="RibA"/>
</dbReference>
<proteinExistence type="inferred from homology"/>
<dbReference type="Pfam" id="PF00925">
    <property type="entry name" value="GTP_cyclohydro2"/>
    <property type="match status" value="1"/>
</dbReference>
<dbReference type="HAMAP" id="MF_00179">
    <property type="entry name" value="RibA"/>
    <property type="match status" value="1"/>
</dbReference>
<evidence type="ECO:0000256" key="4">
    <source>
        <dbReference type="ARBA" id="ARBA00022741"/>
    </source>
</evidence>
<evidence type="ECO:0000256" key="7">
    <source>
        <dbReference type="ARBA" id="ARBA00023134"/>
    </source>
</evidence>
<comment type="similarity">
    <text evidence="9">Belongs to the GTP cyclohydrolase II family.</text>
</comment>
<dbReference type="NCBIfam" id="TIGR00505">
    <property type="entry name" value="ribA"/>
    <property type="match status" value="1"/>
</dbReference>
<dbReference type="CDD" id="cd00641">
    <property type="entry name" value="GTP_cyclohydro2"/>
    <property type="match status" value="1"/>
</dbReference>
<keyword evidence="7 9" id="KW-0342">GTP-binding</keyword>
<evidence type="ECO:0000256" key="5">
    <source>
        <dbReference type="ARBA" id="ARBA00022801"/>
    </source>
</evidence>
<evidence type="ECO:0000256" key="8">
    <source>
        <dbReference type="ARBA" id="ARBA00049295"/>
    </source>
</evidence>
<dbReference type="EC" id="3.5.4.25" evidence="9"/>
<dbReference type="EMBL" id="JBHRTP010000008">
    <property type="protein sequence ID" value="MFC3106975.1"/>
    <property type="molecule type" value="Genomic_DNA"/>
</dbReference>
<name>A0ABV7EYY1_9BURK</name>
<feature type="binding site" evidence="9">
    <location>
        <position position="82"/>
    </location>
    <ligand>
        <name>Zn(2+)</name>
        <dbReference type="ChEBI" id="CHEBI:29105"/>
        <note>catalytic</note>
    </ligand>
</feature>
<dbReference type="NCBIfam" id="NF001591">
    <property type="entry name" value="PRK00393.1"/>
    <property type="match status" value="1"/>
</dbReference>
<evidence type="ECO:0000256" key="6">
    <source>
        <dbReference type="ARBA" id="ARBA00022833"/>
    </source>
</evidence>
<evidence type="ECO:0000256" key="9">
    <source>
        <dbReference type="HAMAP-Rule" id="MF_00179"/>
    </source>
</evidence>
<feature type="binding site" evidence="9">
    <location>
        <position position="85"/>
    </location>
    <ligand>
        <name>GTP</name>
        <dbReference type="ChEBI" id="CHEBI:37565"/>
    </ligand>
</feature>
<comment type="function">
    <text evidence="9">Catalyzes the conversion of GTP to 2,5-diamino-6-ribosylamino-4(3H)-pyrimidinone 5'-phosphate (DARP), formate and pyrophosphate.</text>
</comment>
<keyword evidence="5 9" id="KW-0378">Hydrolase</keyword>
<dbReference type="Gene3D" id="3.40.50.10990">
    <property type="entry name" value="GTP cyclohydrolase II"/>
    <property type="match status" value="1"/>
</dbReference>
<feature type="binding site" evidence="9">
    <location>
        <position position="80"/>
    </location>
    <ligand>
        <name>Zn(2+)</name>
        <dbReference type="ChEBI" id="CHEBI:29105"/>
        <note>catalytic</note>
    </ligand>
</feature>
<feature type="domain" description="GTP cyclohydrolase II" evidence="10">
    <location>
        <begin position="22"/>
        <end position="186"/>
    </location>
</feature>
<reference evidence="12" key="1">
    <citation type="journal article" date="2019" name="Int. J. Syst. Evol. Microbiol.">
        <title>The Global Catalogue of Microorganisms (GCM) 10K type strain sequencing project: providing services to taxonomists for standard genome sequencing and annotation.</title>
        <authorList>
            <consortium name="The Broad Institute Genomics Platform"/>
            <consortium name="The Broad Institute Genome Sequencing Center for Infectious Disease"/>
            <person name="Wu L."/>
            <person name="Ma J."/>
        </authorList>
    </citation>
    <scope>NUCLEOTIDE SEQUENCE [LARGE SCALE GENOMIC DNA]</scope>
    <source>
        <strain evidence="12">KCTC 42986</strain>
    </source>
</reference>
<feature type="binding site" evidence="9">
    <location>
        <begin position="108"/>
        <end position="110"/>
    </location>
    <ligand>
        <name>GTP</name>
        <dbReference type="ChEBI" id="CHEBI:37565"/>
    </ligand>
</feature>
<feature type="binding site" evidence="9">
    <location>
        <begin position="64"/>
        <end position="68"/>
    </location>
    <ligand>
        <name>GTP</name>
        <dbReference type="ChEBI" id="CHEBI:37565"/>
    </ligand>
</feature>
<feature type="active site" description="Proton acceptor" evidence="9">
    <location>
        <position position="142"/>
    </location>
</feature>
<comment type="caution">
    <text evidence="11">The sequence shown here is derived from an EMBL/GenBank/DDBJ whole genome shotgun (WGS) entry which is preliminary data.</text>
</comment>
<evidence type="ECO:0000256" key="1">
    <source>
        <dbReference type="ARBA" id="ARBA00004853"/>
    </source>
</evidence>
<comment type="pathway">
    <text evidence="1 9">Cofactor biosynthesis; riboflavin biosynthesis; 5-amino-6-(D-ribitylamino)uracil from GTP: step 1/4.</text>
</comment>
<keyword evidence="3 9" id="KW-0479">Metal-binding</keyword>
<evidence type="ECO:0000256" key="3">
    <source>
        <dbReference type="ARBA" id="ARBA00022723"/>
    </source>
</evidence>
<dbReference type="PANTHER" id="PTHR21327">
    <property type="entry name" value="GTP CYCLOHYDROLASE II-RELATED"/>
    <property type="match status" value="1"/>
</dbReference>
<evidence type="ECO:0000313" key="11">
    <source>
        <dbReference type="EMBL" id="MFC3106975.1"/>
    </source>
</evidence>
<organism evidence="11 12">
    <name type="scientific">Undibacterium arcticum</name>
    <dbReference type="NCBI Taxonomy" id="1762892"/>
    <lineage>
        <taxon>Bacteria</taxon>
        <taxon>Pseudomonadati</taxon>
        <taxon>Pseudomonadota</taxon>
        <taxon>Betaproteobacteria</taxon>
        <taxon>Burkholderiales</taxon>
        <taxon>Oxalobacteraceae</taxon>
        <taxon>Undibacterium</taxon>
    </lineage>
</organism>
<feature type="binding site" evidence="9">
    <location>
        <position position="130"/>
    </location>
    <ligand>
        <name>GTP</name>
        <dbReference type="ChEBI" id="CHEBI:37565"/>
    </ligand>
</feature>
<dbReference type="SUPFAM" id="SSF142695">
    <property type="entry name" value="RibA-like"/>
    <property type="match status" value="1"/>
</dbReference>
<keyword evidence="4 9" id="KW-0547">Nucleotide-binding</keyword>
<feature type="active site" description="Nucleophile" evidence="9">
    <location>
        <position position="144"/>
    </location>
</feature>
<feature type="binding site" evidence="9">
    <location>
        <position position="165"/>
    </location>
    <ligand>
        <name>GTP</name>
        <dbReference type="ChEBI" id="CHEBI:37565"/>
    </ligand>
</feature>
<dbReference type="RefSeq" id="WP_390326191.1">
    <property type="nucleotide sequence ID" value="NZ_JBHRTP010000008.1"/>
</dbReference>
<evidence type="ECO:0000256" key="2">
    <source>
        <dbReference type="ARBA" id="ARBA00022619"/>
    </source>
</evidence>